<proteinExistence type="predicted"/>
<keyword evidence="3" id="KW-1185">Reference proteome</keyword>
<reference evidence="3" key="1">
    <citation type="submission" date="2016-10" db="EMBL/GenBank/DDBJ databases">
        <authorList>
            <person name="Varghese N."/>
            <person name="Submissions S."/>
        </authorList>
    </citation>
    <scope>NUCLEOTIDE SEQUENCE [LARGE SCALE GENOMIC DNA]</scope>
    <source>
        <strain evidence="3">CGMCC 4.3516</strain>
    </source>
</reference>
<evidence type="ECO:0000256" key="1">
    <source>
        <dbReference type="SAM" id="Phobius"/>
    </source>
</evidence>
<feature type="transmembrane region" description="Helical" evidence="1">
    <location>
        <begin position="78"/>
        <end position="97"/>
    </location>
</feature>
<feature type="transmembrane region" description="Helical" evidence="1">
    <location>
        <begin position="112"/>
        <end position="137"/>
    </location>
</feature>
<accession>A0A1G7D3L7</accession>
<feature type="transmembrane region" description="Helical" evidence="1">
    <location>
        <begin position="47"/>
        <end position="66"/>
    </location>
</feature>
<dbReference type="RefSeq" id="WP_091040341.1">
    <property type="nucleotide sequence ID" value="NZ_FNAD01000022.1"/>
</dbReference>
<name>A0A1G7D3L7_9ACTN</name>
<dbReference type="EMBL" id="FNAD01000022">
    <property type="protein sequence ID" value="SDE45325.1"/>
    <property type="molecule type" value="Genomic_DNA"/>
</dbReference>
<gene>
    <name evidence="2" type="ORF">SAMN05216270_12252</name>
</gene>
<keyword evidence="1" id="KW-1133">Transmembrane helix</keyword>
<keyword evidence="1" id="KW-0472">Membrane</keyword>
<dbReference type="AlphaFoldDB" id="A0A1G7D3L7"/>
<organism evidence="2 3">
    <name type="scientific">Glycomyces harbinensis</name>
    <dbReference type="NCBI Taxonomy" id="58114"/>
    <lineage>
        <taxon>Bacteria</taxon>
        <taxon>Bacillati</taxon>
        <taxon>Actinomycetota</taxon>
        <taxon>Actinomycetes</taxon>
        <taxon>Glycomycetales</taxon>
        <taxon>Glycomycetaceae</taxon>
        <taxon>Glycomyces</taxon>
    </lineage>
</organism>
<evidence type="ECO:0000313" key="2">
    <source>
        <dbReference type="EMBL" id="SDE45325.1"/>
    </source>
</evidence>
<evidence type="ECO:0000313" key="3">
    <source>
        <dbReference type="Proteomes" id="UP000198949"/>
    </source>
</evidence>
<keyword evidence="1" id="KW-0812">Transmembrane</keyword>
<protein>
    <submittedName>
        <fullName evidence="2">Uncharacterized protein</fullName>
    </submittedName>
</protein>
<sequence length="163" mass="17559">MTLLSRLLMPHWPSLYGFALGLIAANLAGRIASNVWGEGTAVGDLVGVYTFGAMAAVAVSAGIWWGVRRQRREITGELLVVFLIAALFAVLVNPLIARVDYPTLDGVFSQTLIYFALLAVSGWVGFLIVMALGVDVYGRELKATKIAFEFKANPSRAKAAEAR</sequence>
<dbReference type="Proteomes" id="UP000198949">
    <property type="component" value="Unassembled WGS sequence"/>
</dbReference>